<dbReference type="InterPro" id="IPR025855">
    <property type="entry name" value="Replic_Relax"/>
</dbReference>
<evidence type="ECO:0000313" key="2">
    <source>
        <dbReference type="Proteomes" id="UP000281498"/>
    </source>
</evidence>
<dbReference type="OrthoDB" id="2373083at2"/>
<organism evidence="1 2">
    <name type="scientific">Salipaludibacillus neizhouensis</name>
    <dbReference type="NCBI Taxonomy" id="885475"/>
    <lineage>
        <taxon>Bacteria</taxon>
        <taxon>Bacillati</taxon>
        <taxon>Bacillota</taxon>
        <taxon>Bacilli</taxon>
        <taxon>Bacillales</taxon>
        <taxon>Bacillaceae</taxon>
    </lineage>
</organism>
<proteinExistence type="predicted"/>
<dbReference type="EMBL" id="PDOE01000011">
    <property type="protein sequence ID" value="RKL65799.1"/>
    <property type="molecule type" value="Genomic_DNA"/>
</dbReference>
<sequence>MLMELITREDLSVQEKMIFIMFDCGFVTRNQLQVLLQANQGEVNNQLFRLMKTRGEWFRVIDLQTKTRGRPTRAYGLSNIGINEVKIVRGIDQRIRPAKDYQVAHYLGIVDILVRILESLSTNNRNKITWVNEYQAQSFIFRNWSRKFPDYKVIKNQKKLMVSPDALLKLGSQSYWIEFDRGTERIDKLRERFKRYIKTIRPHYNGDSYHVKEIDIPIVWITISKTRAKQMFTIYEELKKEISRDRRQSRTIFPEMEFCEVGMEIEKYKKIMD</sequence>
<evidence type="ECO:0000313" key="1">
    <source>
        <dbReference type="EMBL" id="RKL65799.1"/>
    </source>
</evidence>
<name>A0A3A9K084_9BACI</name>
<comment type="caution">
    <text evidence="1">The sequence shown here is derived from an EMBL/GenBank/DDBJ whole genome shotgun (WGS) entry which is preliminary data.</text>
</comment>
<reference evidence="1 2" key="1">
    <citation type="submission" date="2017-10" db="EMBL/GenBank/DDBJ databases">
        <title>Bacillus sp. nov., a halophilic bacterium isolated from a Keqin Lake.</title>
        <authorList>
            <person name="Wang H."/>
        </authorList>
    </citation>
    <scope>NUCLEOTIDE SEQUENCE [LARGE SCALE GENOMIC DNA]</scope>
    <source>
        <strain evidence="1 2">KCTC 13187</strain>
    </source>
</reference>
<protein>
    <recommendedName>
        <fullName evidence="3">Replication-relaxation</fullName>
    </recommendedName>
</protein>
<accession>A0A3A9K084</accession>
<dbReference type="RefSeq" id="WP_110937939.1">
    <property type="nucleotide sequence ID" value="NZ_KZ614147.1"/>
</dbReference>
<dbReference type="Proteomes" id="UP000281498">
    <property type="component" value="Unassembled WGS sequence"/>
</dbReference>
<gene>
    <name evidence="1" type="ORF">CR203_18220</name>
</gene>
<dbReference type="AlphaFoldDB" id="A0A3A9K084"/>
<keyword evidence="2" id="KW-1185">Reference proteome</keyword>
<evidence type="ECO:0008006" key="3">
    <source>
        <dbReference type="Google" id="ProtNLM"/>
    </source>
</evidence>
<dbReference type="Pfam" id="PF13814">
    <property type="entry name" value="Replic_Relax"/>
    <property type="match status" value="1"/>
</dbReference>